<dbReference type="Gene3D" id="3.30.460.10">
    <property type="entry name" value="Beta Polymerase, domain 2"/>
    <property type="match status" value="1"/>
</dbReference>
<evidence type="ECO:0000313" key="1">
    <source>
        <dbReference type="EMBL" id="SET21450.1"/>
    </source>
</evidence>
<dbReference type="Proteomes" id="UP000199181">
    <property type="component" value="Unassembled WGS sequence"/>
</dbReference>
<keyword evidence="2" id="KW-1185">Reference proteome</keyword>
<accession>A0A1I0CPK2</accession>
<dbReference type="EMBL" id="FOIJ01000002">
    <property type="protein sequence ID" value="SET21450.1"/>
    <property type="molecule type" value="Genomic_DNA"/>
</dbReference>
<dbReference type="InterPro" id="IPR043519">
    <property type="entry name" value="NT_sf"/>
</dbReference>
<sequence>MGQPECYQGGMHHLPDRHREFLTSALDAWKAHPGILGVLAGGSYLSRSMDAFSDLDLVLVVSEALRATIAQERLGLAGGGAPAARLHRGAASPGCSSASMVRRCCMST</sequence>
<dbReference type="AlphaFoldDB" id="A0A1I0CPK2"/>
<proteinExistence type="predicted"/>
<reference evidence="2" key="1">
    <citation type="submission" date="2016-10" db="EMBL/GenBank/DDBJ databases">
        <authorList>
            <person name="Varghese N."/>
            <person name="Submissions S."/>
        </authorList>
    </citation>
    <scope>NUCLEOTIDE SEQUENCE [LARGE SCALE GENOMIC DNA]</scope>
    <source>
        <strain evidence="2">DSM 16858</strain>
    </source>
</reference>
<protein>
    <recommendedName>
        <fullName evidence="3">Nucleotidyltransferase domain-containing protein</fullName>
    </recommendedName>
</protein>
<organism evidence="1 2">
    <name type="scientific">Stigmatella erecta</name>
    <dbReference type="NCBI Taxonomy" id="83460"/>
    <lineage>
        <taxon>Bacteria</taxon>
        <taxon>Pseudomonadati</taxon>
        <taxon>Myxococcota</taxon>
        <taxon>Myxococcia</taxon>
        <taxon>Myxococcales</taxon>
        <taxon>Cystobacterineae</taxon>
        <taxon>Archangiaceae</taxon>
        <taxon>Stigmatella</taxon>
    </lineage>
</organism>
<dbReference type="SUPFAM" id="SSF81301">
    <property type="entry name" value="Nucleotidyltransferase"/>
    <property type="match status" value="1"/>
</dbReference>
<evidence type="ECO:0008006" key="3">
    <source>
        <dbReference type="Google" id="ProtNLM"/>
    </source>
</evidence>
<gene>
    <name evidence="1" type="ORF">SAMN05443639_102200</name>
</gene>
<evidence type="ECO:0000313" key="2">
    <source>
        <dbReference type="Proteomes" id="UP000199181"/>
    </source>
</evidence>
<name>A0A1I0CPK2_9BACT</name>